<organism evidence="1 2">
    <name type="scientific">Rhodocollybia butyracea</name>
    <dbReference type="NCBI Taxonomy" id="206335"/>
    <lineage>
        <taxon>Eukaryota</taxon>
        <taxon>Fungi</taxon>
        <taxon>Dikarya</taxon>
        <taxon>Basidiomycota</taxon>
        <taxon>Agaricomycotina</taxon>
        <taxon>Agaricomycetes</taxon>
        <taxon>Agaricomycetidae</taxon>
        <taxon>Agaricales</taxon>
        <taxon>Marasmiineae</taxon>
        <taxon>Omphalotaceae</taxon>
        <taxon>Rhodocollybia</taxon>
    </lineage>
</organism>
<protein>
    <submittedName>
        <fullName evidence="1">Uncharacterized protein</fullName>
    </submittedName>
</protein>
<gene>
    <name evidence="1" type="ORF">BDP27DRAFT_1425287</name>
</gene>
<dbReference type="AlphaFoldDB" id="A0A9P5U3J2"/>
<reference evidence="1" key="1">
    <citation type="submission" date="2020-11" db="EMBL/GenBank/DDBJ databases">
        <authorList>
            <consortium name="DOE Joint Genome Institute"/>
            <person name="Ahrendt S."/>
            <person name="Riley R."/>
            <person name="Andreopoulos W."/>
            <person name="Labutti K."/>
            <person name="Pangilinan J."/>
            <person name="Ruiz-Duenas F.J."/>
            <person name="Barrasa J.M."/>
            <person name="Sanchez-Garcia M."/>
            <person name="Camarero S."/>
            <person name="Miyauchi S."/>
            <person name="Serrano A."/>
            <person name="Linde D."/>
            <person name="Babiker R."/>
            <person name="Drula E."/>
            <person name="Ayuso-Fernandez I."/>
            <person name="Pacheco R."/>
            <person name="Padilla G."/>
            <person name="Ferreira P."/>
            <person name="Barriuso J."/>
            <person name="Kellner H."/>
            <person name="Castanera R."/>
            <person name="Alfaro M."/>
            <person name="Ramirez L."/>
            <person name="Pisabarro A.G."/>
            <person name="Kuo A."/>
            <person name="Tritt A."/>
            <person name="Lipzen A."/>
            <person name="He G."/>
            <person name="Yan M."/>
            <person name="Ng V."/>
            <person name="Cullen D."/>
            <person name="Martin F."/>
            <person name="Rosso M.-N."/>
            <person name="Henrissat B."/>
            <person name="Hibbett D."/>
            <person name="Martinez A.T."/>
            <person name="Grigoriev I.V."/>
        </authorList>
    </citation>
    <scope>NUCLEOTIDE SEQUENCE</scope>
    <source>
        <strain evidence="1">AH 40177</strain>
    </source>
</reference>
<sequence length="154" mass="17187">MAAEKYLLFAPSAKMQEGQKYRLTPSYEIPLSEFDDLIKKAKATKYMAKSVSMFETRPPTKPKPSFKDLVKKVQAKIKPGKPEPAASAPIEPAEGVNPTYNVLLELPDKQKENRIIVVGQEQFGSGSDPNNMMFVPKSLVESKLRFVGSFFDSD</sequence>
<dbReference type="EMBL" id="JADNRY010000111">
    <property type="protein sequence ID" value="KAF9064996.1"/>
    <property type="molecule type" value="Genomic_DNA"/>
</dbReference>
<dbReference type="Proteomes" id="UP000772434">
    <property type="component" value="Unassembled WGS sequence"/>
</dbReference>
<keyword evidence="2" id="KW-1185">Reference proteome</keyword>
<comment type="caution">
    <text evidence="1">The sequence shown here is derived from an EMBL/GenBank/DDBJ whole genome shotgun (WGS) entry which is preliminary data.</text>
</comment>
<proteinExistence type="predicted"/>
<name>A0A9P5U3J2_9AGAR</name>
<evidence type="ECO:0000313" key="2">
    <source>
        <dbReference type="Proteomes" id="UP000772434"/>
    </source>
</evidence>
<accession>A0A9P5U3J2</accession>
<evidence type="ECO:0000313" key="1">
    <source>
        <dbReference type="EMBL" id="KAF9064996.1"/>
    </source>
</evidence>